<evidence type="ECO:0000313" key="4">
    <source>
        <dbReference type="Proteomes" id="UP000585474"/>
    </source>
</evidence>
<feature type="region of interest" description="Disordered" evidence="1">
    <location>
        <begin position="1"/>
        <end position="57"/>
    </location>
</feature>
<organism evidence="3 4">
    <name type="scientific">Actinidia rufa</name>
    <dbReference type="NCBI Taxonomy" id="165716"/>
    <lineage>
        <taxon>Eukaryota</taxon>
        <taxon>Viridiplantae</taxon>
        <taxon>Streptophyta</taxon>
        <taxon>Embryophyta</taxon>
        <taxon>Tracheophyta</taxon>
        <taxon>Spermatophyta</taxon>
        <taxon>Magnoliopsida</taxon>
        <taxon>eudicotyledons</taxon>
        <taxon>Gunneridae</taxon>
        <taxon>Pentapetalae</taxon>
        <taxon>asterids</taxon>
        <taxon>Ericales</taxon>
        <taxon>Actinidiaceae</taxon>
        <taxon>Actinidia</taxon>
    </lineage>
</organism>
<dbReference type="OrthoDB" id="1559178at2759"/>
<accession>A0A7J0DPD9</accession>
<feature type="compositionally biased region" description="Polar residues" evidence="1">
    <location>
        <begin position="1"/>
        <end position="42"/>
    </location>
</feature>
<name>A0A7J0DPD9_9ERIC</name>
<evidence type="ECO:0000313" key="3">
    <source>
        <dbReference type="EMBL" id="GFS38363.1"/>
    </source>
</evidence>
<dbReference type="AlphaFoldDB" id="A0A7J0DPD9"/>
<gene>
    <name evidence="3" type="ORF">Acr_00g0057050</name>
</gene>
<proteinExistence type="predicted"/>
<protein>
    <recommendedName>
        <fullName evidence="2">Putative plant transposon protein domain-containing protein</fullName>
    </recommendedName>
</protein>
<dbReference type="InterPro" id="IPR046796">
    <property type="entry name" value="Transposase_32_dom"/>
</dbReference>
<dbReference type="Pfam" id="PF20167">
    <property type="entry name" value="Transposase_32"/>
    <property type="match status" value="1"/>
</dbReference>
<reference evidence="4" key="1">
    <citation type="submission" date="2019-07" db="EMBL/GenBank/DDBJ databases">
        <title>De Novo Assembly of kiwifruit Actinidia rufa.</title>
        <authorList>
            <person name="Sugita-Konishi S."/>
            <person name="Sato K."/>
            <person name="Mori E."/>
            <person name="Abe Y."/>
            <person name="Kisaki G."/>
            <person name="Hamano K."/>
            <person name="Suezawa K."/>
            <person name="Otani M."/>
            <person name="Fukuda T."/>
            <person name="Manabe T."/>
            <person name="Gomi K."/>
            <person name="Tabuchi M."/>
            <person name="Akimitsu K."/>
            <person name="Kataoka I."/>
        </authorList>
    </citation>
    <scope>NUCLEOTIDE SEQUENCE [LARGE SCALE GENOMIC DNA]</scope>
    <source>
        <strain evidence="4">cv. Fuchu</strain>
    </source>
</reference>
<feature type="domain" description="Putative plant transposon protein" evidence="2">
    <location>
        <begin position="83"/>
        <end position="219"/>
    </location>
</feature>
<dbReference type="EMBL" id="BJWL01000310">
    <property type="protein sequence ID" value="GFS38363.1"/>
    <property type="molecule type" value="Genomic_DNA"/>
</dbReference>
<dbReference type="Proteomes" id="UP000585474">
    <property type="component" value="Unassembled WGS sequence"/>
</dbReference>
<keyword evidence="4" id="KW-1185">Reference proteome</keyword>
<evidence type="ECO:0000256" key="1">
    <source>
        <dbReference type="SAM" id="MobiDB-lite"/>
    </source>
</evidence>
<sequence length="330" mass="36285">MSNPQKQKETQIPSSHRSTGTSSKRQATSSRSQSGNVGTSGSVARGENPQISIPLNSDLTLGPRPTLIVPSNLARCLFPEGVVSLELVREFYANIHASDKEVETLKSYVRGVSLNFSISDICTFHHLQPFDPDIFGFPYPPSTNGPSLNSLAHLLLADEGDWPLGLSSLLEQKGLKDAFHVLNHIICDLFQCTSHVSEIDKTRACFMHAITSDLSVDLRPHVVDLDLSDDETPPLDPNVQSSSTAPPLVHLSAASNSRIADAIAALFRHVNLIHSNLVERIGQVHERVDLIVECQAHDIVVIRNTLSALSRRHTEFITEVNDFINSIQRR</sequence>
<comment type="caution">
    <text evidence="3">The sequence shown here is derived from an EMBL/GenBank/DDBJ whole genome shotgun (WGS) entry which is preliminary data.</text>
</comment>
<evidence type="ECO:0000259" key="2">
    <source>
        <dbReference type="Pfam" id="PF20167"/>
    </source>
</evidence>